<keyword evidence="3" id="KW-1185">Reference proteome</keyword>
<dbReference type="InterPro" id="IPR004360">
    <property type="entry name" value="Glyas_Fos-R_dOase_dom"/>
</dbReference>
<dbReference type="InterPro" id="IPR029068">
    <property type="entry name" value="Glyas_Bleomycin-R_OHBP_Dase"/>
</dbReference>
<accession>A0A7C9IIB7</accession>
<evidence type="ECO:0000313" key="2">
    <source>
        <dbReference type="EMBL" id="MXQ09249.1"/>
    </source>
</evidence>
<dbReference type="CDD" id="cd07262">
    <property type="entry name" value="VOC_like"/>
    <property type="match status" value="1"/>
</dbReference>
<evidence type="ECO:0000259" key="1">
    <source>
        <dbReference type="PROSITE" id="PS51819"/>
    </source>
</evidence>
<dbReference type="EMBL" id="WUPT01000002">
    <property type="protein sequence ID" value="MXQ09249.1"/>
    <property type="molecule type" value="Genomic_DNA"/>
</dbReference>
<dbReference type="PANTHER" id="PTHR35006:SF1">
    <property type="entry name" value="BLL2941 PROTEIN"/>
    <property type="match status" value="1"/>
</dbReference>
<dbReference type="PANTHER" id="PTHR35006">
    <property type="entry name" value="GLYOXALASE FAMILY PROTEIN (AFU_ORTHOLOGUE AFUA_5G14830)"/>
    <property type="match status" value="1"/>
</dbReference>
<dbReference type="Pfam" id="PF00903">
    <property type="entry name" value="Glyoxalase"/>
    <property type="match status" value="1"/>
</dbReference>
<dbReference type="Proteomes" id="UP000480350">
    <property type="component" value="Unassembled WGS sequence"/>
</dbReference>
<dbReference type="RefSeq" id="WP_160765094.1">
    <property type="nucleotide sequence ID" value="NZ_WUPT01000002.1"/>
</dbReference>
<reference evidence="2 3" key="1">
    <citation type="submission" date="2019-12" db="EMBL/GenBank/DDBJ databases">
        <authorList>
            <person name="Lee S.D."/>
        </authorList>
    </citation>
    <scope>NUCLEOTIDE SEQUENCE [LARGE SCALE GENOMIC DNA]</scope>
    <source>
        <strain evidence="2 3">GH1-50</strain>
    </source>
</reference>
<name>A0A7C9IIB7_9RHOB</name>
<dbReference type="PROSITE" id="PS51819">
    <property type="entry name" value="VOC"/>
    <property type="match status" value="1"/>
</dbReference>
<comment type="caution">
    <text evidence="2">The sequence shown here is derived from an EMBL/GenBank/DDBJ whole genome shotgun (WGS) entry which is preliminary data.</text>
</comment>
<dbReference type="AlphaFoldDB" id="A0A7C9IIB7"/>
<dbReference type="Gene3D" id="3.10.180.10">
    <property type="entry name" value="2,3-Dihydroxybiphenyl 1,2-Dioxygenase, domain 1"/>
    <property type="match status" value="1"/>
</dbReference>
<gene>
    <name evidence="2" type="ORF">GQ651_15490</name>
</gene>
<proteinExistence type="predicted"/>
<evidence type="ECO:0000313" key="3">
    <source>
        <dbReference type="Proteomes" id="UP000480350"/>
    </source>
</evidence>
<reference evidence="2 3" key="2">
    <citation type="submission" date="2020-03" db="EMBL/GenBank/DDBJ databases">
        <title>Kangsaoukella pontilimi gen. nov., sp. nov., a new member of the family Rhodobacteraceae isolated from a tidal mudflat.</title>
        <authorList>
            <person name="Kim I.S."/>
        </authorList>
    </citation>
    <scope>NUCLEOTIDE SEQUENCE [LARGE SCALE GENOMIC DNA]</scope>
    <source>
        <strain evidence="2 3">GH1-50</strain>
    </source>
</reference>
<dbReference type="SUPFAM" id="SSF54593">
    <property type="entry name" value="Glyoxalase/Bleomycin resistance protein/Dihydroxybiphenyl dioxygenase"/>
    <property type="match status" value="1"/>
</dbReference>
<organism evidence="2 3">
    <name type="scientific">Kangsaoukella pontilimi</name>
    <dbReference type="NCBI Taxonomy" id="2691042"/>
    <lineage>
        <taxon>Bacteria</taxon>
        <taxon>Pseudomonadati</taxon>
        <taxon>Pseudomonadota</taxon>
        <taxon>Alphaproteobacteria</taxon>
        <taxon>Rhodobacterales</taxon>
        <taxon>Paracoccaceae</taxon>
        <taxon>Kangsaoukella</taxon>
    </lineage>
</organism>
<sequence>MKMNYAVLGTNDMDAAKGFYDRLFAGHDLNRITPTDRMTYWLGEGFAFAIALPFDGQPATVGNGTMIGFCVGSAAEVDSLYDRALTLGGTSEGAPGQRGPKYSAYLRDVDGNKLCLSD</sequence>
<feature type="domain" description="VOC" evidence="1">
    <location>
        <begin position="2"/>
        <end position="118"/>
    </location>
</feature>
<protein>
    <submittedName>
        <fullName evidence="2">VOC family protein</fullName>
    </submittedName>
</protein>
<dbReference type="InterPro" id="IPR037523">
    <property type="entry name" value="VOC_core"/>
</dbReference>